<dbReference type="EMBL" id="JARGDH010000004">
    <property type="protein sequence ID" value="KAL0271410.1"/>
    <property type="molecule type" value="Genomic_DNA"/>
</dbReference>
<comment type="caution">
    <text evidence="1">The sequence shown here is derived from an EMBL/GenBank/DDBJ whole genome shotgun (WGS) entry which is preliminary data.</text>
</comment>
<reference evidence="1" key="1">
    <citation type="journal article" date="2024" name="Gigascience">
        <title>Chromosome-level genome of the poultry shaft louse Menopon gallinae provides insight into the host-switching and adaptive evolution of parasitic lice.</title>
        <authorList>
            <person name="Xu Y."/>
            <person name="Ma L."/>
            <person name="Liu S."/>
            <person name="Liang Y."/>
            <person name="Liu Q."/>
            <person name="He Z."/>
            <person name="Tian L."/>
            <person name="Duan Y."/>
            <person name="Cai W."/>
            <person name="Li H."/>
            <person name="Song F."/>
        </authorList>
    </citation>
    <scope>NUCLEOTIDE SEQUENCE</scope>
    <source>
        <strain evidence="1">Cailab_2023a</strain>
    </source>
</reference>
<evidence type="ECO:0000313" key="1">
    <source>
        <dbReference type="EMBL" id="KAL0271410.1"/>
    </source>
</evidence>
<accession>A0AAW2HNJ0</accession>
<dbReference type="AlphaFoldDB" id="A0AAW2HNJ0"/>
<name>A0AAW2HNJ0_9NEOP</name>
<sequence length="66" mass="7240">MHCTRPASGGNAREKLQYTRRGLYIRGGRVNPPCSTLRTTVNLSVGLHFTKSNPMGCSRSSQTDDT</sequence>
<gene>
    <name evidence="1" type="ORF">PYX00_008516</name>
</gene>
<organism evidence="1">
    <name type="scientific">Menopon gallinae</name>
    <name type="common">poultry shaft louse</name>
    <dbReference type="NCBI Taxonomy" id="328185"/>
    <lineage>
        <taxon>Eukaryota</taxon>
        <taxon>Metazoa</taxon>
        <taxon>Ecdysozoa</taxon>
        <taxon>Arthropoda</taxon>
        <taxon>Hexapoda</taxon>
        <taxon>Insecta</taxon>
        <taxon>Pterygota</taxon>
        <taxon>Neoptera</taxon>
        <taxon>Paraneoptera</taxon>
        <taxon>Psocodea</taxon>
        <taxon>Troctomorpha</taxon>
        <taxon>Phthiraptera</taxon>
        <taxon>Amblycera</taxon>
        <taxon>Menoponidae</taxon>
        <taxon>Menopon</taxon>
    </lineage>
</organism>
<proteinExistence type="predicted"/>
<protein>
    <submittedName>
        <fullName evidence="1">Uncharacterized protein</fullName>
    </submittedName>
</protein>